<sequence>MFCSCGKGTLVGNKIVVKTRCPKSSPGINEFEHEIKEILNVKDTNVVSVQGYCVHGKDLMIVYENMHNKSLTYHLHDHHILRQMYPIVPKKSLPQSYVLEASDINPLGSVSIEIQLYTKGEIESEVEDEGILM</sequence>
<evidence type="ECO:0000259" key="12">
    <source>
        <dbReference type="Pfam" id="PF07714"/>
    </source>
</evidence>
<accession>A0A9R1VDD4</accession>
<comment type="catalytic activity">
    <reaction evidence="10">
        <text>L-threonyl-[protein] + ATP = O-phospho-L-threonyl-[protein] + ADP + H(+)</text>
        <dbReference type="Rhea" id="RHEA:46608"/>
        <dbReference type="Rhea" id="RHEA-COMP:11060"/>
        <dbReference type="Rhea" id="RHEA-COMP:11605"/>
        <dbReference type="ChEBI" id="CHEBI:15378"/>
        <dbReference type="ChEBI" id="CHEBI:30013"/>
        <dbReference type="ChEBI" id="CHEBI:30616"/>
        <dbReference type="ChEBI" id="CHEBI:61977"/>
        <dbReference type="ChEBI" id="CHEBI:456216"/>
        <dbReference type="EC" id="2.7.11.1"/>
    </reaction>
</comment>
<dbReference type="GO" id="GO:0004674">
    <property type="term" value="F:protein serine/threonine kinase activity"/>
    <property type="evidence" value="ECO:0007669"/>
    <property type="project" value="UniProtKB-KW"/>
</dbReference>
<evidence type="ECO:0000256" key="7">
    <source>
        <dbReference type="ARBA" id="ARBA00022840"/>
    </source>
</evidence>
<evidence type="ECO:0000256" key="10">
    <source>
        <dbReference type="ARBA" id="ARBA00047899"/>
    </source>
</evidence>
<name>A0A9R1VDD4_LACSA</name>
<evidence type="ECO:0000256" key="1">
    <source>
        <dbReference type="ARBA" id="ARBA00004162"/>
    </source>
</evidence>
<keyword evidence="9" id="KW-0472">Membrane</keyword>
<evidence type="ECO:0000256" key="9">
    <source>
        <dbReference type="ARBA" id="ARBA00023136"/>
    </source>
</evidence>
<evidence type="ECO:0000256" key="11">
    <source>
        <dbReference type="ARBA" id="ARBA00048679"/>
    </source>
</evidence>
<keyword evidence="7" id="KW-0067">ATP-binding</keyword>
<reference evidence="13 14" key="1">
    <citation type="journal article" date="2017" name="Nat. Commun.">
        <title>Genome assembly with in vitro proximity ligation data and whole-genome triplication in lettuce.</title>
        <authorList>
            <person name="Reyes-Chin-Wo S."/>
            <person name="Wang Z."/>
            <person name="Yang X."/>
            <person name="Kozik A."/>
            <person name="Arikit S."/>
            <person name="Song C."/>
            <person name="Xia L."/>
            <person name="Froenicke L."/>
            <person name="Lavelle D.O."/>
            <person name="Truco M.J."/>
            <person name="Xia R."/>
            <person name="Zhu S."/>
            <person name="Xu C."/>
            <person name="Xu H."/>
            <person name="Xu X."/>
            <person name="Cox K."/>
            <person name="Korf I."/>
            <person name="Meyers B.C."/>
            <person name="Michelmore R.W."/>
        </authorList>
    </citation>
    <scope>NUCLEOTIDE SEQUENCE [LARGE SCALE GENOMIC DNA]</scope>
    <source>
        <strain evidence="14">cv. Salinas</strain>
        <tissue evidence="13">Seedlings</tissue>
    </source>
</reference>
<comment type="caution">
    <text evidence="13">The sequence shown here is derived from an EMBL/GenBank/DDBJ whole genome shotgun (WGS) entry which is preliminary data.</text>
</comment>
<proteinExistence type="predicted"/>
<dbReference type="PANTHER" id="PTHR47982">
    <property type="entry name" value="PROLINE-RICH RECEPTOR-LIKE PROTEIN KINASE PERK4"/>
    <property type="match status" value="1"/>
</dbReference>
<dbReference type="EMBL" id="NBSK02000005">
    <property type="protein sequence ID" value="KAJ0205012.1"/>
    <property type="molecule type" value="Genomic_DNA"/>
</dbReference>
<dbReference type="InterPro" id="IPR011009">
    <property type="entry name" value="Kinase-like_dom_sf"/>
</dbReference>
<dbReference type="InterPro" id="IPR001245">
    <property type="entry name" value="Ser-Thr/Tyr_kinase_cat_dom"/>
</dbReference>
<comment type="catalytic activity">
    <reaction evidence="11">
        <text>L-seryl-[protein] + ATP = O-phospho-L-seryl-[protein] + ADP + H(+)</text>
        <dbReference type="Rhea" id="RHEA:17989"/>
        <dbReference type="Rhea" id="RHEA-COMP:9863"/>
        <dbReference type="Rhea" id="RHEA-COMP:11604"/>
        <dbReference type="ChEBI" id="CHEBI:15378"/>
        <dbReference type="ChEBI" id="CHEBI:29999"/>
        <dbReference type="ChEBI" id="CHEBI:30616"/>
        <dbReference type="ChEBI" id="CHEBI:83421"/>
        <dbReference type="ChEBI" id="CHEBI:456216"/>
        <dbReference type="EC" id="2.7.11.1"/>
    </reaction>
</comment>
<dbReference type="Proteomes" id="UP000235145">
    <property type="component" value="Unassembled WGS sequence"/>
</dbReference>
<keyword evidence="4" id="KW-0808">Transferase</keyword>
<evidence type="ECO:0000256" key="2">
    <source>
        <dbReference type="ARBA" id="ARBA00012513"/>
    </source>
</evidence>
<dbReference type="SUPFAM" id="SSF56112">
    <property type="entry name" value="Protein kinase-like (PK-like)"/>
    <property type="match status" value="1"/>
</dbReference>
<keyword evidence="3" id="KW-0723">Serine/threonine-protein kinase</keyword>
<evidence type="ECO:0000313" key="13">
    <source>
        <dbReference type="EMBL" id="KAJ0205012.1"/>
    </source>
</evidence>
<evidence type="ECO:0000256" key="4">
    <source>
        <dbReference type="ARBA" id="ARBA00022679"/>
    </source>
</evidence>
<dbReference type="Gene3D" id="1.10.510.10">
    <property type="entry name" value="Transferase(Phosphotransferase) domain 1"/>
    <property type="match status" value="1"/>
</dbReference>
<feature type="domain" description="Serine-threonine/tyrosine-protein kinase catalytic" evidence="12">
    <location>
        <begin position="13"/>
        <end position="90"/>
    </location>
</feature>
<evidence type="ECO:0000313" key="14">
    <source>
        <dbReference type="Proteomes" id="UP000235145"/>
    </source>
</evidence>
<gene>
    <name evidence="13" type="ORF">LSAT_V11C500250560</name>
</gene>
<keyword evidence="3" id="KW-0418">Kinase</keyword>
<dbReference type="AlphaFoldDB" id="A0A9R1VDD4"/>
<evidence type="ECO:0000256" key="8">
    <source>
        <dbReference type="ARBA" id="ARBA00022989"/>
    </source>
</evidence>
<evidence type="ECO:0000256" key="6">
    <source>
        <dbReference type="ARBA" id="ARBA00022741"/>
    </source>
</evidence>
<dbReference type="GO" id="GO:0005886">
    <property type="term" value="C:plasma membrane"/>
    <property type="evidence" value="ECO:0007669"/>
    <property type="project" value="UniProtKB-SubCell"/>
</dbReference>
<keyword evidence="5" id="KW-0812">Transmembrane</keyword>
<dbReference type="Pfam" id="PF07714">
    <property type="entry name" value="PK_Tyr_Ser-Thr"/>
    <property type="match status" value="1"/>
</dbReference>
<evidence type="ECO:0000256" key="5">
    <source>
        <dbReference type="ARBA" id="ARBA00022692"/>
    </source>
</evidence>
<keyword evidence="6" id="KW-0547">Nucleotide-binding</keyword>
<keyword evidence="14" id="KW-1185">Reference proteome</keyword>
<dbReference type="InterPro" id="IPR047117">
    <property type="entry name" value="PERK1-13-like"/>
</dbReference>
<keyword evidence="8" id="KW-1133">Transmembrane helix</keyword>
<dbReference type="PANTHER" id="PTHR47982:SF35">
    <property type="entry name" value="PROLINE-RICH RECEPTOR-LIKE PROTEIN KINASE PERK1-RELATED"/>
    <property type="match status" value="1"/>
</dbReference>
<evidence type="ECO:0000256" key="3">
    <source>
        <dbReference type="ARBA" id="ARBA00022527"/>
    </source>
</evidence>
<dbReference type="GO" id="GO:0005524">
    <property type="term" value="F:ATP binding"/>
    <property type="evidence" value="ECO:0007669"/>
    <property type="project" value="UniProtKB-KW"/>
</dbReference>
<comment type="subcellular location">
    <subcellularLocation>
        <location evidence="1">Cell membrane</location>
        <topology evidence="1">Single-pass membrane protein</topology>
    </subcellularLocation>
</comment>
<dbReference type="EC" id="2.7.11.1" evidence="2"/>
<protein>
    <recommendedName>
        <fullName evidence="2">non-specific serine/threonine protein kinase</fullName>
        <ecNumber evidence="2">2.7.11.1</ecNumber>
    </recommendedName>
</protein>
<organism evidence="13 14">
    <name type="scientific">Lactuca sativa</name>
    <name type="common">Garden lettuce</name>
    <dbReference type="NCBI Taxonomy" id="4236"/>
    <lineage>
        <taxon>Eukaryota</taxon>
        <taxon>Viridiplantae</taxon>
        <taxon>Streptophyta</taxon>
        <taxon>Embryophyta</taxon>
        <taxon>Tracheophyta</taxon>
        <taxon>Spermatophyta</taxon>
        <taxon>Magnoliopsida</taxon>
        <taxon>eudicotyledons</taxon>
        <taxon>Gunneridae</taxon>
        <taxon>Pentapetalae</taxon>
        <taxon>asterids</taxon>
        <taxon>campanulids</taxon>
        <taxon>Asterales</taxon>
        <taxon>Asteraceae</taxon>
        <taxon>Cichorioideae</taxon>
        <taxon>Cichorieae</taxon>
        <taxon>Lactucinae</taxon>
        <taxon>Lactuca</taxon>
    </lineage>
</organism>